<gene>
    <name evidence="2" type="primary">ATP8</name>
</gene>
<protein>
    <submittedName>
        <fullName evidence="2">ATP synthase F0 subunit 8</fullName>
    </submittedName>
</protein>
<dbReference type="AlphaFoldDB" id="W5TZE0"/>
<reference evidence="2" key="1">
    <citation type="journal article" date="2014" name="Mitochondrial DNA">
        <title>Complete mitochondrial genome sequence of a phytophagous ladybird beetle, Henosepilachna pusillanima (Mulsant) (Coleoptera: Coccinellidae).</title>
        <authorList>
            <person name="Behere G.T."/>
            <person name="Firake D.M."/>
            <person name="Tay W.T."/>
            <person name="Azad Thakur N.S."/>
            <person name="Ngachan S.V."/>
        </authorList>
    </citation>
    <scope>NUCLEOTIDE SEQUENCE</scope>
</reference>
<dbReference type="GeneID" id="18267561"/>
<evidence type="ECO:0000313" key="2">
    <source>
        <dbReference type="EMBL" id="AHH29997.1"/>
    </source>
</evidence>
<accession>W5TZE0</accession>
<keyword evidence="1" id="KW-0472">Membrane</keyword>
<dbReference type="RefSeq" id="YP_009002402.1">
    <property type="nucleotide sequence ID" value="NC_023469.1"/>
</dbReference>
<dbReference type="CTD" id="4509"/>
<organism evidence="2">
    <name type="scientific">Henosepilachna pusillanima</name>
    <dbReference type="NCBI Taxonomy" id="459481"/>
    <lineage>
        <taxon>Eukaryota</taxon>
        <taxon>Metazoa</taxon>
        <taxon>Ecdysozoa</taxon>
        <taxon>Arthropoda</taxon>
        <taxon>Hexapoda</taxon>
        <taxon>Insecta</taxon>
        <taxon>Pterygota</taxon>
        <taxon>Neoptera</taxon>
        <taxon>Endopterygota</taxon>
        <taxon>Coleoptera</taxon>
        <taxon>Polyphaga</taxon>
        <taxon>Cucujiformia</taxon>
        <taxon>Coccinelloidea</taxon>
        <taxon>Coccinellidae</taxon>
        <taxon>Epilachninae</taxon>
        <taxon>Epilachnini</taxon>
        <taxon>Henosepilachna</taxon>
    </lineage>
</organism>
<proteinExistence type="predicted"/>
<keyword evidence="1" id="KW-1133">Transmembrane helix</keyword>
<sequence>MPQMMPLNWMMLMMQFIMIFFMVNILIFFIPLTKPMKFKLFNKNFINWKW</sequence>
<keyword evidence="2" id="KW-0496">Mitochondrion</keyword>
<dbReference type="EMBL" id="KJ131489">
    <property type="protein sequence ID" value="AHH29997.1"/>
    <property type="molecule type" value="Genomic_DNA"/>
</dbReference>
<name>W5TZE0_9CUCU</name>
<keyword evidence="1" id="KW-0812">Transmembrane</keyword>
<evidence type="ECO:0000256" key="1">
    <source>
        <dbReference type="SAM" id="Phobius"/>
    </source>
</evidence>
<feature type="transmembrane region" description="Helical" evidence="1">
    <location>
        <begin position="12"/>
        <end position="33"/>
    </location>
</feature>
<geneLocation type="mitochondrion" evidence="2"/>